<dbReference type="EMBL" id="VCQU01000013">
    <property type="protein sequence ID" value="NMN98861.1"/>
    <property type="molecule type" value="Genomic_DNA"/>
</dbReference>
<protein>
    <recommendedName>
        <fullName evidence="3">DUF559 domain-containing protein</fullName>
    </recommendedName>
</protein>
<proteinExistence type="predicted"/>
<sequence length="307" mass="34587">MRPNLQQIRNRQHGVFTVQQALTEYTRAEIRTLLSCGEWTRVFQGVFRETSTPISPSLSVEAARQSMGATEVAACYETAAALHTFPVLDEPATHVLSADARMTRRSGLVVHRDAFEPEDLCRIDGTLATSAARTAIDLARTSSRLDAIATLDLAWRRNVLSRGRQGASIDELKAEADRQAGRRGIRQAIELLGLANWKAESPMESRTRLQCIDGGLPHPEPQVIVWQNGIERRIDLGWPEWKIGLDYESGLWHTGDAAASRDNPRHNWLIDYVWLMFYAVAPQVYCRPFEFVDPIRRAIDKRIRASA</sequence>
<dbReference type="Proteomes" id="UP000535543">
    <property type="component" value="Unassembled WGS sequence"/>
</dbReference>
<keyword evidence="2" id="KW-1185">Reference proteome</keyword>
<accession>A0A848KL18</accession>
<evidence type="ECO:0008006" key="3">
    <source>
        <dbReference type="Google" id="ProtNLM"/>
    </source>
</evidence>
<comment type="caution">
    <text evidence="1">The sequence shown here is derived from an EMBL/GenBank/DDBJ whole genome shotgun (WGS) entry which is preliminary data.</text>
</comment>
<organism evidence="1 2">
    <name type="scientific">Antrihabitans stalactiti</name>
    <dbReference type="NCBI Taxonomy" id="2584121"/>
    <lineage>
        <taxon>Bacteria</taxon>
        <taxon>Bacillati</taxon>
        <taxon>Actinomycetota</taxon>
        <taxon>Actinomycetes</taxon>
        <taxon>Mycobacteriales</taxon>
        <taxon>Nocardiaceae</taxon>
        <taxon>Antrihabitans</taxon>
    </lineage>
</organism>
<evidence type="ECO:0000313" key="1">
    <source>
        <dbReference type="EMBL" id="NMN98861.1"/>
    </source>
</evidence>
<reference evidence="1 2" key="1">
    <citation type="submission" date="2019-05" db="EMBL/GenBank/DDBJ databases">
        <authorList>
            <person name="Lee S.D."/>
        </authorList>
    </citation>
    <scope>NUCLEOTIDE SEQUENCE [LARGE SCALE GENOMIC DNA]</scope>
    <source>
        <strain evidence="1 2">YC2-7</strain>
    </source>
</reference>
<dbReference type="RefSeq" id="WP_169593609.1">
    <property type="nucleotide sequence ID" value="NZ_VCQU01000013.1"/>
</dbReference>
<evidence type="ECO:0000313" key="2">
    <source>
        <dbReference type="Proteomes" id="UP000535543"/>
    </source>
</evidence>
<dbReference type="AlphaFoldDB" id="A0A848KL18"/>
<name>A0A848KL18_9NOCA</name>
<gene>
    <name evidence="1" type="ORF">FGL95_27880</name>
</gene>
<reference evidence="1 2" key="2">
    <citation type="submission" date="2020-06" db="EMBL/GenBank/DDBJ databases">
        <title>Antribacter stalactiti gen. nov., sp. nov., a new member of the family Nacardiaceae isolated from a cave.</title>
        <authorList>
            <person name="Kim I.S."/>
        </authorList>
    </citation>
    <scope>NUCLEOTIDE SEQUENCE [LARGE SCALE GENOMIC DNA]</scope>
    <source>
        <strain evidence="1 2">YC2-7</strain>
    </source>
</reference>